<dbReference type="PaxDb" id="3708-A0A078J083"/>
<reference evidence="1 2" key="1">
    <citation type="journal article" date="2014" name="Science">
        <title>Plant genetics. Early allopolyploid evolution in the post-Neolithic Brassica napus oilseed genome.</title>
        <authorList>
            <person name="Chalhoub B."/>
            <person name="Denoeud F."/>
            <person name="Liu S."/>
            <person name="Parkin I.A."/>
            <person name="Tang H."/>
            <person name="Wang X."/>
            <person name="Chiquet J."/>
            <person name="Belcram H."/>
            <person name="Tong C."/>
            <person name="Samans B."/>
            <person name="Correa M."/>
            <person name="Da Silva C."/>
            <person name="Just J."/>
            <person name="Falentin C."/>
            <person name="Koh C.S."/>
            <person name="Le Clainche I."/>
            <person name="Bernard M."/>
            <person name="Bento P."/>
            <person name="Noel B."/>
            <person name="Labadie K."/>
            <person name="Alberti A."/>
            <person name="Charles M."/>
            <person name="Arnaud D."/>
            <person name="Guo H."/>
            <person name="Daviaud C."/>
            <person name="Alamery S."/>
            <person name="Jabbari K."/>
            <person name="Zhao M."/>
            <person name="Edger P.P."/>
            <person name="Chelaifa H."/>
            <person name="Tack D."/>
            <person name="Lassalle G."/>
            <person name="Mestiri I."/>
            <person name="Schnel N."/>
            <person name="Le Paslier M.C."/>
            <person name="Fan G."/>
            <person name="Renault V."/>
            <person name="Bayer P.E."/>
            <person name="Golicz A.A."/>
            <person name="Manoli S."/>
            <person name="Lee T.H."/>
            <person name="Thi V.H."/>
            <person name="Chalabi S."/>
            <person name="Hu Q."/>
            <person name="Fan C."/>
            <person name="Tollenaere R."/>
            <person name="Lu Y."/>
            <person name="Battail C."/>
            <person name="Shen J."/>
            <person name="Sidebottom C.H."/>
            <person name="Wang X."/>
            <person name="Canaguier A."/>
            <person name="Chauveau A."/>
            <person name="Berard A."/>
            <person name="Deniot G."/>
            <person name="Guan M."/>
            <person name="Liu Z."/>
            <person name="Sun F."/>
            <person name="Lim Y.P."/>
            <person name="Lyons E."/>
            <person name="Town C.D."/>
            <person name="Bancroft I."/>
            <person name="Wang X."/>
            <person name="Meng J."/>
            <person name="Ma J."/>
            <person name="Pires J.C."/>
            <person name="King G.J."/>
            <person name="Brunel D."/>
            <person name="Delourme R."/>
            <person name="Renard M."/>
            <person name="Aury J.M."/>
            <person name="Adams K.L."/>
            <person name="Batley J."/>
            <person name="Snowdon R.J."/>
            <person name="Tost J."/>
            <person name="Edwards D."/>
            <person name="Zhou Y."/>
            <person name="Hua W."/>
            <person name="Sharpe A.G."/>
            <person name="Paterson A.H."/>
            <person name="Guan C."/>
            <person name="Wincker P."/>
        </authorList>
    </citation>
    <scope>NUCLEOTIDE SEQUENCE [LARGE SCALE GENOMIC DNA]</scope>
    <source>
        <strain evidence="2">cv. Darmor-bzh</strain>
    </source>
</reference>
<evidence type="ECO:0000313" key="2">
    <source>
        <dbReference type="Proteomes" id="UP000028999"/>
    </source>
</evidence>
<name>A0A078J083_BRANA</name>
<dbReference type="AlphaFoldDB" id="A0A078J083"/>
<accession>A0A078J083</accession>
<evidence type="ECO:0000313" key="1">
    <source>
        <dbReference type="EMBL" id="CDY56391.1"/>
    </source>
</evidence>
<dbReference type="Gramene" id="CDY56391">
    <property type="protein sequence ID" value="CDY56391"/>
    <property type="gene ID" value="GSBRNA2T00019502001"/>
</dbReference>
<gene>
    <name evidence="1" type="primary">BnaCnng30230D</name>
    <name evidence="1" type="ORF">GSBRNA2T00019502001</name>
</gene>
<organism evidence="1 2">
    <name type="scientific">Brassica napus</name>
    <name type="common">Rape</name>
    <dbReference type="NCBI Taxonomy" id="3708"/>
    <lineage>
        <taxon>Eukaryota</taxon>
        <taxon>Viridiplantae</taxon>
        <taxon>Streptophyta</taxon>
        <taxon>Embryophyta</taxon>
        <taxon>Tracheophyta</taxon>
        <taxon>Spermatophyta</taxon>
        <taxon>Magnoliopsida</taxon>
        <taxon>eudicotyledons</taxon>
        <taxon>Gunneridae</taxon>
        <taxon>Pentapetalae</taxon>
        <taxon>rosids</taxon>
        <taxon>malvids</taxon>
        <taxon>Brassicales</taxon>
        <taxon>Brassicaceae</taxon>
        <taxon>Brassiceae</taxon>
        <taxon>Brassica</taxon>
    </lineage>
</organism>
<dbReference type="EMBL" id="LK033483">
    <property type="protein sequence ID" value="CDY56391.1"/>
    <property type="molecule type" value="Genomic_DNA"/>
</dbReference>
<protein>
    <submittedName>
        <fullName evidence="1">BnaCnng30230D protein</fullName>
    </submittedName>
</protein>
<keyword evidence="2" id="KW-1185">Reference proteome</keyword>
<sequence length="20" mass="2340">MEQDASLITQCHVLHLFQLL</sequence>
<proteinExistence type="predicted"/>
<dbReference type="Proteomes" id="UP000028999">
    <property type="component" value="Unassembled WGS sequence"/>
</dbReference>